<accession>A0A0P7AV87</accession>
<organism evidence="2 3">
    <name type="scientific">Croceitalea dokdonensis DOKDO 023</name>
    <dbReference type="NCBI Taxonomy" id="1300341"/>
    <lineage>
        <taxon>Bacteria</taxon>
        <taxon>Pseudomonadati</taxon>
        <taxon>Bacteroidota</taxon>
        <taxon>Flavobacteriia</taxon>
        <taxon>Flavobacteriales</taxon>
        <taxon>Flavobacteriaceae</taxon>
        <taxon>Croceitalea</taxon>
    </lineage>
</organism>
<proteinExistence type="predicted"/>
<dbReference type="Pfam" id="PF14289">
    <property type="entry name" value="DUF4369"/>
    <property type="match status" value="1"/>
</dbReference>
<feature type="domain" description="DUF4369" evidence="1">
    <location>
        <begin position="26"/>
        <end position="124"/>
    </location>
</feature>
<dbReference type="PROSITE" id="PS51257">
    <property type="entry name" value="PROKAR_LIPOPROTEIN"/>
    <property type="match status" value="1"/>
</dbReference>
<reference evidence="2 3" key="1">
    <citation type="submission" date="2015-09" db="EMBL/GenBank/DDBJ databases">
        <title>Genome sequence of the marine flavobacterium Croceitalea dokdonensis DOKDO 023 that contains proton- and sodium-pumping rhodopsins.</title>
        <authorList>
            <person name="Kwon S.-K."/>
            <person name="Lee H.K."/>
            <person name="Kwak M.-J."/>
            <person name="Kim J.F."/>
        </authorList>
    </citation>
    <scope>NUCLEOTIDE SEQUENCE [LARGE SCALE GENOMIC DNA]</scope>
    <source>
        <strain evidence="2 3">DOKDO 023</strain>
    </source>
</reference>
<evidence type="ECO:0000313" key="3">
    <source>
        <dbReference type="Proteomes" id="UP000050280"/>
    </source>
</evidence>
<dbReference type="OrthoDB" id="1143206at2"/>
<gene>
    <name evidence="2" type="ORF">I595_2273</name>
</gene>
<evidence type="ECO:0000313" key="2">
    <source>
        <dbReference type="EMBL" id="KPM31778.1"/>
    </source>
</evidence>
<protein>
    <recommendedName>
        <fullName evidence="1">DUF4369 domain-containing protein</fullName>
    </recommendedName>
</protein>
<dbReference type="RefSeq" id="WP_054559345.1">
    <property type="nucleotide sequence ID" value="NZ_LDJX01000004.1"/>
</dbReference>
<comment type="caution">
    <text evidence="2">The sequence shown here is derived from an EMBL/GenBank/DDBJ whole genome shotgun (WGS) entry which is preliminary data.</text>
</comment>
<sequence length="232" mass="26257">MKKIAVLITVMLTITACKKDLSKSMIVKGDIAGLKKGTLYLQRVQDSTLVNIDSVQLRGDGNFEFIYDIDSPEIFYLFLDKADNNDVNDRITFFGEQGEISVATNWNTIDTEAKVSGSNSHDTYTQFNQMLSRFNMRELSLAQLTITDDTEAQQEKIDSVNQLLNKNLLRRYQYVLNFALTKPDSYVTPYVALTEAANANPKYLDSIYNALTPKVASSKYGKQLKKYLAELK</sequence>
<keyword evidence="3" id="KW-1185">Reference proteome</keyword>
<evidence type="ECO:0000259" key="1">
    <source>
        <dbReference type="Pfam" id="PF14289"/>
    </source>
</evidence>
<dbReference type="AlphaFoldDB" id="A0A0P7AV87"/>
<name>A0A0P7AV87_9FLAO</name>
<dbReference type="STRING" id="1300341.I595_2273"/>
<dbReference type="EMBL" id="LDJX01000004">
    <property type="protein sequence ID" value="KPM31778.1"/>
    <property type="molecule type" value="Genomic_DNA"/>
</dbReference>
<dbReference type="Proteomes" id="UP000050280">
    <property type="component" value="Unassembled WGS sequence"/>
</dbReference>
<dbReference type="InterPro" id="IPR025380">
    <property type="entry name" value="DUF4369"/>
</dbReference>